<keyword evidence="4" id="KW-1185">Reference proteome</keyword>
<dbReference type="GO" id="GO:0004722">
    <property type="term" value="F:protein serine/threonine phosphatase activity"/>
    <property type="evidence" value="ECO:0007669"/>
    <property type="project" value="UniProtKB-EC"/>
</dbReference>
<dbReference type="EMBL" id="JBHSKG010000003">
    <property type="protein sequence ID" value="MFC5138287.1"/>
    <property type="molecule type" value="Genomic_DNA"/>
</dbReference>
<organism evidence="3 4">
    <name type="scientific">Actinomycetospora rhizophila</name>
    <dbReference type="NCBI Taxonomy" id="1416876"/>
    <lineage>
        <taxon>Bacteria</taxon>
        <taxon>Bacillati</taxon>
        <taxon>Actinomycetota</taxon>
        <taxon>Actinomycetes</taxon>
        <taxon>Pseudonocardiales</taxon>
        <taxon>Pseudonocardiaceae</taxon>
        <taxon>Actinomycetospora</taxon>
    </lineage>
</organism>
<dbReference type="InterPro" id="IPR001932">
    <property type="entry name" value="PPM-type_phosphatase-like_dom"/>
</dbReference>
<accession>A0ABV9ZDN3</accession>
<dbReference type="Proteomes" id="UP001596175">
    <property type="component" value="Unassembled WGS sequence"/>
</dbReference>
<dbReference type="InterPro" id="IPR052016">
    <property type="entry name" value="Bact_Sigma-Reg"/>
</dbReference>
<dbReference type="Pfam" id="PF07228">
    <property type="entry name" value="SpoIIE"/>
    <property type="match status" value="1"/>
</dbReference>
<dbReference type="SUPFAM" id="SSF81606">
    <property type="entry name" value="PP2C-like"/>
    <property type="match status" value="1"/>
</dbReference>
<name>A0ABV9ZDN3_9PSEU</name>
<dbReference type="PANTHER" id="PTHR43156">
    <property type="entry name" value="STAGE II SPORULATION PROTEIN E-RELATED"/>
    <property type="match status" value="1"/>
</dbReference>
<comment type="caution">
    <text evidence="3">The sequence shown here is derived from an EMBL/GenBank/DDBJ whole genome shotgun (WGS) entry which is preliminary data.</text>
</comment>
<sequence length="416" mass="44925">MTARPPSPREIVADLVDRVLDVPGSRAAPTAVAWLRTVLDADRVEVHLLDRRRERLHLAAAATRDPASRAVEHHLDVRENPVAQALRAEVVLTYRVGDEEVRHIPLEAHGHTHGVLTVAGPVGHGADDVTTVSFAPSDWRRLGRTLALLLRQAATTTDELELARRTYDYSIAAELQWDLLPPADVATDRIALRALVEPAPRVTSDLFDWSLNGDRLTVALLDAAGRGLVATQVGDLALAALRNARRSGLAIAEQAALADQALWDRHHGHAAVDALLLEIDLTGGTARAVHAGSPVVLRRRDHEVELLDLGAVHEPLGLLDRTRYDAGVVDLRPGDVMMLLSDGVAAARDPDGRVFGVDALAHRLAHTSVPRDLPSWLVGELRARAGGDLEDDATALVLEWHGQASRPEGSGRRDGV</sequence>
<dbReference type="RefSeq" id="WP_378020498.1">
    <property type="nucleotide sequence ID" value="NZ_JBHSKG010000003.1"/>
</dbReference>
<gene>
    <name evidence="3" type="ORF">ACFPK1_08600</name>
</gene>
<proteinExistence type="predicted"/>
<evidence type="ECO:0000259" key="2">
    <source>
        <dbReference type="SMART" id="SM00331"/>
    </source>
</evidence>
<dbReference type="SMART" id="SM00331">
    <property type="entry name" value="PP2C_SIG"/>
    <property type="match status" value="1"/>
</dbReference>
<dbReference type="InterPro" id="IPR036457">
    <property type="entry name" value="PPM-type-like_dom_sf"/>
</dbReference>
<keyword evidence="1 3" id="KW-0378">Hydrolase</keyword>
<dbReference type="PANTHER" id="PTHR43156:SF2">
    <property type="entry name" value="STAGE II SPORULATION PROTEIN E"/>
    <property type="match status" value="1"/>
</dbReference>
<feature type="domain" description="PPM-type phosphatase" evidence="2">
    <location>
        <begin position="187"/>
        <end position="400"/>
    </location>
</feature>
<evidence type="ECO:0000256" key="1">
    <source>
        <dbReference type="ARBA" id="ARBA00022801"/>
    </source>
</evidence>
<protein>
    <submittedName>
        <fullName evidence="3">PP2C family protein-serine/threonine phosphatase</fullName>
        <ecNumber evidence="3">3.1.3.16</ecNumber>
    </submittedName>
</protein>
<evidence type="ECO:0000313" key="3">
    <source>
        <dbReference type="EMBL" id="MFC5138287.1"/>
    </source>
</evidence>
<reference evidence="4" key="1">
    <citation type="journal article" date="2019" name="Int. J. Syst. Evol. Microbiol.">
        <title>The Global Catalogue of Microorganisms (GCM) 10K type strain sequencing project: providing services to taxonomists for standard genome sequencing and annotation.</title>
        <authorList>
            <consortium name="The Broad Institute Genomics Platform"/>
            <consortium name="The Broad Institute Genome Sequencing Center for Infectious Disease"/>
            <person name="Wu L."/>
            <person name="Ma J."/>
        </authorList>
    </citation>
    <scope>NUCLEOTIDE SEQUENCE [LARGE SCALE GENOMIC DNA]</scope>
    <source>
        <strain evidence="4">XZYJ18</strain>
    </source>
</reference>
<evidence type="ECO:0000313" key="4">
    <source>
        <dbReference type="Proteomes" id="UP001596175"/>
    </source>
</evidence>
<dbReference type="Gene3D" id="3.60.40.10">
    <property type="entry name" value="PPM-type phosphatase domain"/>
    <property type="match status" value="1"/>
</dbReference>
<dbReference type="EC" id="3.1.3.16" evidence="3"/>
<dbReference type="SUPFAM" id="SSF55781">
    <property type="entry name" value="GAF domain-like"/>
    <property type="match status" value="1"/>
</dbReference>